<dbReference type="AlphaFoldDB" id="A0A3P7NFQ1"/>
<evidence type="ECO:0000313" key="1">
    <source>
        <dbReference type="EMBL" id="VDN39060.1"/>
    </source>
</evidence>
<accession>A0A3P7NFQ1</accession>
<sequence>MEAHVALIYEEYVDFYLPPPNLPFSKRDAEKYYGTHVAYRICLRILYNAALVKAYLPYRIAHLLPVFLQTFQPISNESEPKAAVSRRNRTQLRNHVRSGRYLGFQYRHHHYYHRRHQHRGLISHFCRRPFFCFSAGSQR</sequence>
<dbReference type="OrthoDB" id="6272564at2759"/>
<dbReference type="EMBL" id="UYRU01094481">
    <property type="protein sequence ID" value="VDN39060.1"/>
    <property type="molecule type" value="Genomic_DNA"/>
</dbReference>
<organism evidence="1 2">
    <name type="scientific">Dibothriocephalus latus</name>
    <name type="common">Fish tapeworm</name>
    <name type="synonym">Diphyllobothrium latum</name>
    <dbReference type="NCBI Taxonomy" id="60516"/>
    <lineage>
        <taxon>Eukaryota</taxon>
        <taxon>Metazoa</taxon>
        <taxon>Spiralia</taxon>
        <taxon>Lophotrochozoa</taxon>
        <taxon>Platyhelminthes</taxon>
        <taxon>Cestoda</taxon>
        <taxon>Eucestoda</taxon>
        <taxon>Diphyllobothriidea</taxon>
        <taxon>Diphyllobothriidae</taxon>
        <taxon>Dibothriocephalus</taxon>
    </lineage>
</organism>
<dbReference type="Proteomes" id="UP000281553">
    <property type="component" value="Unassembled WGS sequence"/>
</dbReference>
<name>A0A3P7NFQ1_DIBLA</name>
<keyword evidence="2" id="KW-1185">Reference proteome</keyword>
<protein>
    <submittedName>
        <fullName evidence="1">Uncharacterized protein</fullName>
    </submittedName>
</protein>
<proteinExistence type="predicted"/>
<evidence type="ECO:0000313" key="2">
    <source>
        <dbReference type="Proteomes" id="UP000281553"/>
    </source>
</evidence>
<reference evidence="1 2" key="1">
    <citation type="submission" date="2018-11" db="EMBL/GenBank/DDBJ databases">
        <authorList>
            <consortium name="Pathogen Informatics"/>
        </authorList>
    </citation>
    <scope>NUCLEOTIDE SEQUENCE [LARGE SCALE GENOMIC DNA]</scope>
</reference>
<gene>
    <name evidence="1" type="ORF">DILT_LOCUS17752</name>
</gene>